<feature type="transmembrane region" description="Helical" evidence="1">
    <location>
        <begin position="183"/>
        <end position="201"/>
    </location>
</feature>
<keyword evidence="3" id="KW-1185">Reference proteome</keyword>
<evidence type="ECO:0000313" key="3">
    <source>
        <dbReference type="Proteomes" id="UP001060112"/>
    </source>
</evidence>
<feature type="transmembrane region" description="Helical" evidence="1">
    <location>
        <begin position="355"/>
        <end position="373"/>
    </location>
</feature>
<keyword evidence="1" id="KW-1133">Transmembrane helix</keyword>
<feature type="transmembrane region" description="Helical" evidence="1">
    <location>
        <begin position="213"/>
        <end position="235"/>
    </location>
</feature>
<feature type="transmembrane region" description="Helical" evidence="1">
    <location>
        <begin position="112"/>
        <end position="131"/>
    </location>
</feature>
<accession>A0ABY5HZX4</accession>
<feature type="transmembrane region" description="Helical" evidence="1">
    <location>
        <begin position="137"/>
        <end position="153"/>
    </location>
</feature>
<dbReference type="RefSeq" id="WP_290138197.1">
    <property type="nucleotide sequence ID" value="NZ_CP101620.1"/>
</dbReference>
<evidence type="ECO:0000256" key="1">
    <source>
        <dbReference type="SAM" id="Phobius"/>
    </source>
</evidence>
<reference evidence="2" key="1">
    <citation type="submission" date="2022-07" db="EMBL/GenBank/DDBJ databases">
        <title>Faecal culturing of patients with breast cancer.</title>
        <authorList>
            <person name="Teng N.M.Y."/>
            <person name="Kiu R."/>
            <person name="Evans R."/>
            <person name="Baker D.J."/>
            <person name="Zenner C."/>
            <person name="Robinson S.D."/>
            <person name="Hall L.J."/>
        </authorList>
    </citation>
    <scope>NUCLEOTIDE SEQUENCE</scope>
    <source>
        <strain evidence="2">LH1062</strain>
    </source>
</reference>
<name>A0ABY5HZX4_9FIRM</name>
<evidence type="ECO:0008006" key="4">
    <source>
        <dbReference type="Google" id="ProtNLM"/>
    </source>
</evidence>
<feature type="transmembrane region" description="Helical" evidence="1">
    <location>
        <begin position="16"/>
        <end position="33"/>
    </location>
</feature>
<dbReference type="Proteomes" id="UP001060112">
    <property type="component" value="Chromosome"/>
</dbReference>
<feature type="transmembrane region" description="Helical" evidence="1">
    <location>
        <begin position="412"/>
        <end position="432"/>
    </location>
</feature>
<organism evidence="2 3">
    <name type="scientific">Allocoprobacillus halotolerans</name>
    <dbReference type="NCBI Taxonomy" id="2944914"/>
    <lineage>
        <taxon>Bacteria</taxon>
        <taxon>Bacillati</taxon>
        <taxon>Bacillota</taxon>
        <taxon>Erysipelotrichia</taxon>
        <taxon>Erysipelotrichales</taxon>
        <taxon>Erysipelotrichaceae</taxon>
        <taxon>Allocoprobacillus</taxon>
    </lineage>
</organism>
<proteinExistence type="predicted"/>
<feature type="transmembrane region" description="Helical" evidence="1">
    <location>
        <begin position="326"/>
        <end position="348"/>
    </location>
</feature>
<dbReference type="EMBL" id="CP101620">
    <property type="protein sequence ID" value="UTY38107.1"/>
    <property type="molecule type" value="Genomic_DNA"/>
</dbReference>
<evidence type="ECO:0000313" key="2">
    <source>
        <dbReference type="EMBL" id="UTY38107.1"/>
    </source>
</evidence>
<feature type="transmembrane region" description="Helical" evidence="1">
    <location>
        <begin position="379"/>
        <end position="400"/>
    </location>
</feature>
<keyword evidence="1" id="KW-0812">Transmembrane</keyword>
<gene>
    <name evidence="2" type="ORF">NMU03_10430</name>
</gene>
<feature type="transmembrane region" description="Helical" evidence="1">
    <location>
        <begin position="82"/>
        <end position="105"/>
    </location>
</feature>
<protein>
    <recommendedName>
        <fullName evidence="4">Glycosyltransferase RgtA/B/C/D-like domain-containing protein</fullName>
    </recommendedName>
</protein>
<sequence>MLTWNKIRKYYKNHPFIYAFILNVLLVTIFYIFNVPYNQTNDDTGMAAIAANAYGSYSTHLVFENFIYGYILNFFYKLVPLINWYSIFELLLTIGSFTAIFGVYFKSVTKKVHRIIGILILVCLVKDFYLILQFTKVASVCAIAGYVLSFYYLKHNCDIKYYPISILFLLMSCFLRYKCFFIATVFAGIYGLVFILIPNIKNREKIFLQLKHYFIYFPLMFILMFTFIIADNMYYQSNEEWAKYTEFNRLRANLLDYGWDEPFPNYEENKEAYDALDINANDVEFYSMGCLSDEQNLTITKLNDLKELKNEITYKNFNVFQAGKSFIKSIFDAPLILLLLILFIDYIVEYRLDNNSLYSILILLGYFAFYMYMFMLNRIVNWLLVSITLMALISLLMIYPKMKRKQNFYHKEWILVACCICFFVLTFNKMTYNQLKNDRYEATRLYEYMESNNENILVADRNVFRWNYKYFSAFKHIGEDFYTHQVDLGGWLARTPFMHKIMKDNNISNIYTALYENDNVFFYTSASDQLLLQYLHDHYNENVSMSIVRQFDGVKLIKYSTYQKKGSKKKEKFRVEKIITDTNYEYYNEIQVSVPMEGIKNIKDVYLNVIDGKNKQSYMAYNTYFSLGDRTYISFFIRKEIFEEHNFNECELLLIIDDQNSYLKKEAL</sequence>
<keyword evidence="1" id="KW-0472">Membrane</keyword>